<evidence type="ECO:0000313" key="2">
    <source>
        <dbReference type="Proteomes" id="UP000182015"/>
    </source>
</evidence>
<dbReference type="Pfam" id="PF11311">
    <property type="entry name" value="DUF3114"/>
    <property type="match status" value="1"/>
</dbReference>
<sequence>MANLQKKYETVKKLQTLGWPLDLLGRLVRSDDLDYRVGSPLFMDYWQASYHEVKGKILLRNLLDLIGMPSELTGDLKETQRLLRAFHPSLSPDSDFWTQLAALVNRTFPNRTLGKEGDLERRLHQFRYLISSQQAQYVRDHYKDHIQTDSQALADYLLHKKGPAFWRKSVDYSLSESARLHNKLKIEDDQILFPDNRVSYNIKLLMGFHTEFILDSKGHFLNECDAEKISENGVVNGASFNYGTAGKRHWDLDVDPIRKHDPAFRRKIGRGYRSPKHIAKKWYQGQMDEFDLSYFNRKGAFGRRGLSSYGHVKRNSLYFRWHIRFLKWLKLLGIK</sequence>
<organism evidence="1 2">
    <name type="scientific">Streptococcus bovimastitidis</name>
    <dbReference type="NCBI Taxonomy" id="1856638"/>
    <lineage>
        <taxon>Bacteria</taxon>
        <taxon>Bacillati</taxon>
        <taxon>Bacillota</taxon>
        <taxon>Bacilli</taxon>
        <taxon>Lactobacillales</taxon>
        <taxon>Streptococcaceae</taxon>
        <taxon>Streptococcus</taxon>
    </lineage>
</organism>
<dbReference type="EMBL" id="LZDD01000001">
    <property type="protein sequence ID" value="OJF72790.1"/>
    <property type="molecule type" value="Genomic_DNA"/>
</dbReference>
<reference evidence="2" key="1">
    <citation type="submission" date="2016-06" db="EMBL/GenBank/DDBJ databases">
        <authorList>
            <person name="de Vries S.P.W."/>
            <person name="Hadjirin N.F."/>
            <person name="Lay E.M."/>
            <person name="Zadoks R.N."/>
            <person name="Peacock S.J."/>
            <person name="Parkhill J."/>
            <person name="Grant A.J."/>
            <person name="Mcdougall S."/>
            <person name="Holmes M.A."/>
        </authorList>
    </citation>
    <scope>NUCLEOTIDE SEQUENCE [LARGE SCALE GENOMIC DNA]</scope>
    <source>
        <strain evidence="2">NZ1587</strain>
    </source>
</reference>
<dbReference type="InterPro" id="IPR021462">
    <property type="entry name" value="DUF3114"/>
</dbReference>
<evidence type="ECO:0008006" key="3">
    <source>
        <dbReference type="Google" id="ProtNLM"/>
    </source>
</evidence>
<gene>
    <name evidence="1" type="ORF">A9Q68_04390</name>
</gene>
<name>A0A1L8MPU5_9STRE</name>
<dbReference type="OrthoDB" id="2231884at2"/>
<protein>
    <recommendedName>
        <fullName evidence="3">DUF3114 domain-containing protein</fullName>
    </recommendedName>
</protein>
<comment type="caution">
    <text evidence="1">The sequence shown here is derived from an EMBL/GenBank/DDBJ whole genome shotgun (WGS) entry which is preliminary data.</text>
</comment>
<keyword evidence="2" id="KW-1185">Reference proteome</keyword>
<proteinExistence type="predicted"/>
<dbReference type="RefSeq" id="WP_071793488.1">
    <property type="nucleotide sequence ID" value="NZ_LZDD01000001.1"/>
</dbReference>
<accession>A0A1L8MPU5</accession>
<dbReference type="Proteomes" id="UP000182015">
    <property type="component" value="Unassembled WGS sequence"/>
</dbReference>
<dbReference type="AlphaFoldDB" id="A0A1L8MPU5"/>
<dbReference type="STRING" id="1856638.A9Q68_04390"/>
<evidence type="ECO:0000313" key="1">
    <source>
        <dbReference type="EMBL" id="OJF72790.1"/>
    </source>
</evidence>